<evidence type="ECO:0000256" key="4">
    <source>
        <dbReference type="PROSITE-ProRule" id="PRU00090"/>
    </source>
</evidence>
<dbReference type="Gene3D" id="2.60.120.290">
    <property type="entry name" value="Spermadhesin, CUB domain"/>
    <property type="match status" value="2"/>
</dbReference>
<evidence type="ECO:0000313" key="9">
    <source>
        <dbReference type="Ensembl" id="ENSOANP00000050152.1"/>
    </source>
</evidence>
<dbReference type="FunCoup" id="A0A6I8P7L4">
    <property type="interactions" value="69"/>
</dbReference>
<dbReference type="InterPro" id="IPR000859">
    <property type="entry name" value="CUB_dom"/>
</dbReference>
<name>A0A6I8P7L4_ORNAN</name>
<dbReference type="GO" id="GO:0042462">
    <property type="term" value="P:eye photoreceptor cell development"/>
    <property type="evidence" value="ECO:0007669"/>
    <property type="project" value="Ensembl"/>
</dbReference>
<dbReference type="GO" id="GO:0005615">
    <property type="term" value="C:extracellular space"/>
    <property type="evidence" value="ECO:0000318"/>
    <property type="project" value="GO_Central"/>
</dbReference>
<feature type="transmembrane region" description="Helical" evidence="6">
    <location>
        <begin position="64"/>
        <end position="89"/>
    </location>
</feature>
<dbReference type="GO" id="GO:0007601">
    <property type="term" value="P:visual perception"/>
    <property type="evidence" value="ECO:0007669"/>
    <property type="project" value="Ensembl"/>
</dbReference>
<reference evidence="9" key="3">
    <citation type="submission" date="2025-09" db="UniProtKB">
        <authorList>
            <consortium name="Ensembl"/>
        </authorList>
    </citation>
    <scope>IDENTIFICATION</scope>
    <source>
        <strain evidence="9">Glennie</strain>
    </source>
</reference>
<reference evidence="9" key="2">
    <citation type="submission" date="2025-08" db="UniProtKB">
        <authorList>
            <consortium name="Ensembl"/>
        </authorList>
    </citation>
    <scope>IDENTIFICATION</scope>
    <source>
        <strain evidence="9">Glennie</strain>
    </source>
</reference>
<dbReference type="SMART" id="SM00042">
    <property type="entry name" value="CUB"/>
    <property type="match status" value="2"/>
</dbReference>
<protein>
    <submittedName>
        <fullName evidence="9">Membrane frizzled-related protein</fullName>
    </submittedName>
</protein>
<dbReference type="PROSITE" id="PS50038">
    <property type="entry name" value="FZ"/>
    <property type="match status" value="1"/>
</dbReference>
<feature type="disulfide bond" evidence="5">
    <location>
        <begin position="431"/>
        <end position="449"/>
    </location>
</feature>
<keyword evidence="3 5" id="KW-1015">Disulfide bond</keyword>
<evidence type="ECO:0000259" key="7">
    <source>
        <dbReference type="PROSITE" id="PS01180"/>
    </source>
</evidence>
<keyword evidence="2" id="KW-0677">Repeat</keyword>
<keyword evidence="6" id="KW-0812">Transmembrane</keyword>
<dbReference type="SUPFAM" id="SSF63501">
    <property type="entry name" value="Frizzled cysteine-rich domain"/>
    <property type="match status" value="1"/>
</dbReference>
<dbReference type="Pfam" id="PF00057">
    <property type="entry name" value="Ldl_recept_a"/>
    <property type="match status" value="2"/>
</dbReference>
<dbReference type="CDD" id="cd00041">
    <property type="entry name" value="CUB"/>
    <property type="match status" value="2"/>
</dbReference>
<dbReference type="PROSITE" id="PS01180">
    <property type="entry name" value="CUB"/>
    <property type="match status" value="2"/>
</dbReference>
<dbReference type="OMA" id="WMCDLWR"/>
<dbReference type="Gene3D" id="1.10.2000.10">
    <property type="entry name" value="Frizzled cysteine-rich domain"/>
    <property type="match status" value="1"/>
</dbReference>
<dbReference type="FunFam" id="2.60.120.290:FF:000013">
    <property type="entry name" value="Membrane frizzled-related protein"/>
    <property type="match status" value="1"/>
</dbReference>
<feature type="domain" description="FZ" evidence="8">
    <location>
        <begin position="466"/>
        <end position="584"/>
    </location>
</feature>
<evidence type="ECO:0000256" key="3">
    <source>
        <dbReference type="ARBA" id="ARBA00023157"/>
    </source>
</evidence>
<keyword evidence="6" id="KW-1133">Transmembrane helix</keyword>
<evidence type="ECO:0000256" key="5">
    <source>
        <dbReference type="PROSITE-ProRule" id="PRU00124"/>
    </source>
</evidence>
<evidence type="ECO:0000313" key="10">
    <source>
        <dbReference type="Proteomes" id="UP000002279"/>
    </source>
</evidence>
<dbReference type="PANTHER" id="PTHR24251:SF30">
    <property type="entry name" value="MEMBRANE FRIZZLED-RELATED PROTEIN"/>
    <property type="match status" value="1"/>
</dbReference>
<dbReference type="GO" id="GO:0004252">
    <property type="term" value="F:serine-type endopeptidase activity"/>
    <property type="evidence" value="ECO:0000318"/>
    <property type="project" value="GO_Central"/>
</dbReference>
<dbReference type="InterPro" id="IPR020067">
    <property type="entry name" value="Frizzled_dom"/>
</dbReference>
<keyword evidence="6" id="KW-0472">Membrane</keyword>
<dbReference type="Ensembl" id="ENSOANT00000049455.1">
    <property type="protein sequence ID" value="ENSOANP00000050152.1"/>
    <property type="gene ID" value="ENSOANG00000039682.1"/>
</dbReference>
<dbReference type="Gene3D" id="4.10.400.10">
    <property type="entry name" value="Low-density Lipoprotein Receptor"/>
    <property type="match status" value="2"/>
</dbReference>
<keyword evidence="10" id="KW-1185">Reference proteome</keyword>
<dbReference type="CDD" id="cd07066">
    <property type="entry name" value="CRD_FZ"/>
    <property type="match status" value="1"/>
</dbReference>
<feature type="disulfide bond" evidence="5">
    <location>
        <begin position="263"/>
        <end position="275"/>
    </location>
</feature>
<dbReference type="Proteomes" id="UP000002279">
    <property type="component" value="Chromosome 11"/>
</dbReference>
<feature type="disulfide bond" evidence="5">
    <location>
        <begin position="282"/>
        <end position="297"/>
    </location>
</feature>
<dbReference type="InterPro" id="IPR036790">
    <property type="entry name" value="Frizzled_dom_sf"/>
</dbReference>
<dbReference type="GO" id="GO:0060041">
    <property type="term" value="P:retina development in camera-type eye"/>
    <property type="evidence" value="ECO:0007669"/>
    <property type="project" value="Ensembl"/>
</dbReference>
<feature type="disulfide bond" evidence="5">
    <location>
        <begin position="443"/>
        <end position="458"/>
    </location>
</feature>
<gene>
    <name evidence="9" type="primary">MFRP</name>
</gene>
<evidence type="ECO:0000259" key="8">
    <source>
        <dbReference type="PROSITE" id="PS50038"/>
    </source>
</evidence>
<dbReference type="Bgee" id="ENSOANG00000039682">
    <property type="expression patterns" value="Expressed in heart and 5 other cell types or tissues"/>
</dbReference>
<proteinExistence type="predicted"/>
<dbReference type="OrthoDB" id="9991628at2759"/>
<feature type="disulfide bond" evidence="5">
    <location>
        <begin position="270"/>
        <end position="288"/>
    </location>
</feature>
<organism evidence="9 10">
    <name type="scientific">Ornithorhynchus anatinus</name>
    <name type="common">Duckbill platypus</name>
    <dbReference type="NCBI Taxonomy" id="9258"/>
    <lineage>
        <taxon>Eukaryota</taxon>
        <taxon>Metazoa</taxon>
        <taxon>Chordata</taxon>
        <taxon>Craniata</taxon>
        <taxon>Vertebrata</taxon>
        <taxon>Euteleostomi</taxon>
        <taxon>Mammalia</taxon>
        <taxon>Monotremata</taxon>
        <taxon>Ornithorhynchidae</taxon>
        <taxon>Ornithorhynchus</taxon>
    </lineage>
</organism>
<dbReference type="PANTHER" id="PTHR24251">
    <property type="entry name" value="OVOCHYMASE-RELATED"/>
    <property type="match status" value="1"/>
</dbReference>
<dbReference type="Pfam" id="PF01392">
    <property type="entry name" value="Fz"/>
    <property type="match status" value="1"/>
</dbReference>
<dbReference type="SMART" id="SM00192">
    <property type="entry name" value="LDLa"/>
    <property type="match status" value="2"/>
</dbReference>
<dbReference type="CDD" id="cd00112">
    <property type="entry name" value="LDLa"/>
    <property type="match status" value="2"/>
</dbReference>
<dbReference type="AlphaFoldDB" id="A0A6I8P7L4"/>
<dbReference type="InterPro" id="IPR036055">
    <property type="entry name" value="LDL_receptor-like_sf"/>
</dbReference>
<dbReference type="InParanoid" id="A0A6I8P7L4"/>
<comment type="subcellular location">
    <subcellularLocation>
        <location evidence="1">Cell membrane</location>
        <topology evidence="1">Single-pass membrane protein</topology>
    </subcellularLocation>
</comment>
<dbReference type="InterPro" id="IPR035914">
    <property type="entry name" value="Sperma_CUB_dom_sf"/>
</dbReference>
<dbReference type="SUPFAM" id="SSF49854">
    <property type="entry name" value="Spermadhesin, CUB domain"/>
    <property type="match status" value="2"/>
</dbReference>
<dbReference type="GO" id="GO:0005886">
    <property type="term" value="C:plasma membrane"/>
    <property type="evidence" value="ECO:0007669"/>
    <property type="project" value="UniProtKB-SubCell"/>
</dbReference>
<evidence type="ECO:0000256" key="2">
    <source>
        <dbReference type="ARBA" id="ARBA00022737"/>
    </source>
</evidence>
<feature type="domain" description="CUB" evidence="7">
    <location>
        <begin position="304"/>
        <end position="417"/>
    </location>
</feature>
<accession>A0A6I8P7L4</accession>
<evidence type="ECO:0000256" key="1">
    <source>
        <dbReference type="ARBA" id="ARBA00004162"/>
    </source>
</evidence>
<dbReference type="SMART" id="SM00063">
    <property type="entry name" value="FRI"/>
    <property type="match status" value="1"/>
</dbReference>
<sequence>MKNYRDMTLCMETQEPSKTEFCNPAFEPEAGLPSLPVSLGEAGTTPDTCWDGRPHWRHQPDCRFSWLCTGLLSALLLLLLGLLAAIILAQLKSPSPDGVGLPSLAPAYGQANTTVVTIPTAPSDSDARGELGTTPMPQPGCGGLLTDPEGTFSSPNYPSPYPRNAHCVWLIQVAPDRVVQLKVETLSMEALTSCLFDRLEISPEAEEPHLLGGPVVRMCGQVAPATLNTNTSRIRATFVSDGSVEASGFRAWYRAVVPGEGGCAQGEFACDQLLCLLPTSVCDGTFNCADRSDEANCSSKFVDCGGTLTELQGSFHSPNYPQPYPPTQICLWKISVPAGHIIELKFNNFSLEAEDHCHYDFVEVYDNVGIHSSGFLGRFCGTQQPPPLTSSRHVLTVLFVADDGLGGCGFSATYQTLKATEKTCGSDQFSCHDGACQDAQWVCDGWKDCADGSDEFNCSSYRSYRPLESVCEPIQVEVCQDLSYNGTAFPSVWMSLPDQQGAVNVLRDFTSLADLACYQPFRRFLCGLYVPRCVPGEGVLPPCRPVCQEAEWHCQPTLELLGLPWPFNCNVLPEATDPTQCSQP</sequence>
<comment type="caution">
    <text evidence="4">Lacks conserved residue(s) required for the propagation of feature annotation.</text>
</comment>
<dbReference type="GeneTree" id="ENSGT00940000154525"/>
<feature type="disulfide bond" evidence="5">
    <location>
        <begin position="424"/>
        <end position="436"/>
    </location>
</feature>
<reference evidence="9 10" key="1">
    <citation type="journal article" date="2008" name="Nature">
        <title>Genome analysis of the platypus reveals unique signatures of evolution.</title>
        <authorList>
            <person name="Warren W.C."/>
            <person name="Hillier L.W."/>
            <person name="Marshall Graves J.A."/>
            <person name="Birney E."/>
            <person name="Ponting C.P."/>
            <person name="Grutzner F."/>
            <person name="Belov K."/>
            <person name="Miller W."/>
            <person name="Clarke L."/>
            <person name="Chinwalla A.T."/>
            <person name="Yang S.P."/>
            <person name="Heger A."/>
            <person name="Locke D.P."/>
            <person name="Miethke P."/>
            <person name="Waters P.D."/>
            <person name="Veyrunes F."/>
            <person name="Fulton L."/>
            <person name="Fulton B."/>
            <person name="Graves T."/>
            <person name="Wallis J."/>
            <person name="Puente X.S."/>
            <person name="Lopez-Otin C."/>
            <person name="Ordonez G.R."/>
            <person name="Eichler E.E."/>
            <person name="Chen L."/>
            <person name="Cheng Z."/>
            <person name="Deakin J.E."/>
            <person name="Alsop A."/>
            <person name="Thompson K."/>
            <person name="Kirby P."/>
            <person name="Papenfuss A.T."/>
            <person name="Wakefield M.J."/>
            <person name="Olender T."/>
            <person name="Lancet D."/>
            <person name="Huttley G.A."/>
            <person name="Smit A.F."/>
            <person name="Pask A."/>
            <person name="Temple-Smith P."/>
            <person name="Batzer M.A."/>
            <person name="Walker J.A."/>
            <person name="Konkel M.K."/>
            <person name="Harris R.S."/>
            <person name="Whittington C.M."/>
            <person name="Wong E.S."/>
            <person name="Gemmell N.J."/>
            <person name="Buschiazzo E."/>
            <person name="Vargas Jentzsch I.M."/>
            <person name="Merkel A."/>
            <person name="Schmitz J."/>
            <person name="Zemann A."/>
            <person name="Churakov G."/>
            <person name="Kriegs J.O."/>
            <person name="Brosius J."/>
            <person name="Murchison E.P."/>
            <person name="Sachidanandam R."/>
            <person name="Smith C."/>
            <person name="Hannon G.J."/>
            <person name="Tsend-Ayush E."/>
            <person name="McMillan D."/>
            <person name="Attenborough R."/>
            <person name="Rens W."/>
            <person name="Ferguson-Smith M."/>
            <person name="Lefevre C.M."/>
            <person name="Sharp J.A."/>
            <person name="Nicholas K.R."/>
            <person name="Ray D.A."/>
            <person name="Kube M."/>
            <person name="Reinhardt R."/>
            <person name="Pringle T.H."/>
            <person name="Taylor J."/>
            <person name="Jones R.C."/>
            <person name="Nixon B."/>
            <person name="Dacheux J.L."/>
            <person name="Niwa H."/>
            <person name="Sekita Y."/>
            <person name="Huang X."/>
            <person name="Stark A."/>
            <person name="Kheradpour P."/>
            <person name="Kellis M."/>
            <person name="Flicek P."/>
            <person name="Chen Y."/>
            <person name="Webber C."/>
            <person name="Hardison R."/>
            <person name="Nelson J."/>
            <person name="Hallsworth-Pepin K."/>
            <person name="Delehaunty K."/>
            <person name="Markovic C."/>
            <person name="Minx P."/>
            <person name="Feng Y."/>
            <person name="Kremitzki C."/>
            <person name="Mitreva M."/>
            <person name="Glasscock J."/>
            <person name="Wylie T."/>
            <person name="Wohldmann P."/>
            <person name="Thiru P."/>
            <person name="Nhan M.N."/>
            <person name="Pohl C.S."/>
            <person name="Smith S.M."/>
            <person name="Hou S."/>
            <person name="Nefedov M."/>
            <person name="de Jong P.J."/>
            <person name="Renfree M.B."/>
            <person name="Mardis E.R."/>
            <person name="Wilson R.K."/>
        </authorList>
    </citation>
    <scope>NUCLEOTIDE SEQUENCE [LARGE SCALE GENOMIC DNA]</scope>
    <source>
        <strain evidence="9 10">Glennie</strain>
    </source>
</reference>
<feature type="domain" description="CUB" evidence="7">
    <location>
        <begin position="141"/>
        <end position="256"/>
    </location>
</feature>
<dbReference type="PRINTS" id="PR00261">
    <property type="entry name" value="LDLRECEPTOR"/>
</dbReference>
<evidence type="ECO:0000256" key="6">
    <source>
        <dbReference type="SAM" id="Phobius"/>
    </source>
</evidence>
<dbReference type="FunFam" id="2.60.120.290:FF:000005">
    <property type="entry name" value="Procollagen C-endopeptidase enhancer 1"/>
    <property type="match status" value="1"/>
</dbReference>
<dbReference type="InterPro" id="IPR002172">
    <property type="entry name" value="LDrepeatLR_classA_rpt"/>
</dbReference>
<dbReference type="Pfam" id="PF00431">
    <property type="entry name" value="CUB"/>
    <property type="match status" value="2"/>
</dbReference>
<dbReference type="PROSITE" id="PS50068">
    <property type="entry name" value="LDLRA_2"/>
    <property type="match status" value="2"/>
</dbReference>
<dbReference type="SUPFAM" id="SSF57424">
    <property type="entry name" value="LDL receptor-like module"/>
    <property type="match status" value="2"/>
</dbReference>